<organism evidence="2 3">
    <name type="scientific">Eumeta variegata</name>
    <name type="common">Bagworm moth</name>
    <name type="synonym">Eumeta japonica</name>
    <dbReference type="NCBI Taxonomy" id="151549"/>
    <lineage>
        <taxon>Eukaryota</taxon>
        <taxon>Metazoa</taxon>
        <taxon>Ecdysozoa</taxon>
        <taxon>Arthropoda</taxon>
        <taxon>Hexapoda</taxon>
        <taxon>Insecta</taxon>
        <taxon>Pterygota</taxon>
        <taxon>Neoptera</taxon>
        <taxon>Endopterygota</taxon>
        <taxon>Lepidoptera</taxon>
        <taxon>Glossata</taxon>
        <taxon>Ditrysia</taxon>
        <taxon>Tineoidea</taxon>
        <taxon>Psychidae</taxon>
        <taxon>Oiketicinae</taxon>
        <taxon>Eumeta</taxon>
    </lineage>
</organism>
<protein>
    <submittedName>
        <fullName evidence="2">Uncharacterized protein</fullName>
    </submittedName>
</protein>
<reference evidence="2 3" key="1">
    <citation type="journal article" date="2019" name="Commun. Biol.">
        <title>The bagworm genome reveals a unique fibroin gene that provides high tensile strength.</title>
        <authorList>
            <person name="Kono N."/>
            <person name="Nakamura H."/>
            <person name="Ohtoshi R."/>
            <person name="Tomita M."/>
            <person name="Numata K."/>
            <person name="Arakawa K."/>
        </authorList>
    </citation>
    <scope>NUCLEOTIDE SEQUENCE [LARGE SCALE GENOMIC DNA]</scope>
</reference>
<evidence type="ECO:0000313" key="3">
    <source>
        <dbReference type="Proteomes" id="UP000299102"/>
    </source>
</evidence>
<feature type="compositionally biased region" description="Polar residues" evidence="1">
    <location>
        <begin position="63"/>
        <end position="87"/>
    </location>
</feature>
<dbReference type="Proteomes" id="UP000299102">
    <property type="component" value="Unassembled WGS sequence"/>
</dbReference>
<proteinExistence type="predicted"/>
<feature type="region of interest" description="Disordered" evidence="1">
    <location>
        <begin position="63"/>
        <end position="88"/>
    </location>
</feature>
<gene>
    <name evidence="2" type="ORF">EVAR_28902_1</name>
</gene>
<evidence type="ECO:0000313" key="2">
    <source>
        <dbReference type="EMBL" id="GBP56322.1"/>
    </source>
</evidence>
<comment type="caution">
    <text evidence="2">The sequence shown here is derived from an EMBL/GenBank/DDBJ whole genome shotgun (WGS) entry which is preliminary data.</text>
</comment>
<evidence type="ECO:0000256" key="1">
    <source>
        <dbReference type="SAM" id="MobiDB-lite"/>
    </source>
</evidence>
<dbReference type="EMBL" id="BGZK01000689">
    <property type="protein sequence ID" value="GBP56322.1"/>
    <property type="molecule type" value="Genomic_DNA"/>
</dbReference>
<accession>A0A4C1X056</accession>
<dbReference type="AlphaFoldDB" id="A0A4C1X056"/>
<keyword evidence="3" id="KW-1185">Reference proteome</keyword>
<name>A0A4C1X056_EUMVA</name>
<sequence>MKYGEKTKNVSANVFETLKEELVPLGFQGFVPLGLPRHLRGQCALRTNSANFKRNNGYSIMTSKLRQGRTASRSRTDNKPGSSSSPHASALFLLTPTVRLNDRGCRPRHPYAADNEESPTYRSEIIIHCRIPSSWWSFVVHDRLILKVTTGHHS</sequence>